<dbReference type="AlphaFoldDB" id="A0A6H2DPY2"/>
<dbReference type="GO" id="GO:0055085">
    <property type="term" value="P:transmembrane transport"/>
    <property type="evidence" value="ECO:0007669"/>
    <property type="project" value="InterPro"/>
</dbReference>
<dbReference type="NCBIfam" id="TIGR00787">
    <property type="entry name" value="dctP"/>
    <property type="match status" value="1"/>
</dbReference>
<protein>
    <submittedName>
        <fullName evidence="2">TRAP transporter substrate-binding protein</fullName>
    </submittedName>
</protein>
<dbReference type="EMBL" id="CP051217">
    <property type="protein sequence ID" value="QJB70258.1"/>
    <property type="molecule type" value="Genomic_DNA"/>
</dbReference>
<dbReference type="InterPro" id="IPR038404">
    <property type="entry name" value="TRAP_DctP_sf"/>
</dbReference>
<dbReference type="PANTHER" id="PTHR33376:SF2">
    <property type="entry name" value="DICARBOXYLATE-BINDING PERIPLASMIC PROTEIN"/>
    <property type="match status" value="1"/>
</dbReference>
<dbReference type="Proteomes" id="UP000501600">
    <property type="component" value="Chromosome"/>
</dbReference>
<evidence type="ECO:0000313" key="2">
    <source>
        <dbReference type="EMBL" id="QJB70258.1"/>
    </source>
</evidence>
<reference evidence="2 3" key="1">
    <citation type="submission" date="2020-04" db="EMBL/GenBank/DDBJ databases">
        <title>Genome sequence for Sphingorhabdus sp. strain M1.</title>
        <authorList>
            <person name="Park S.-J."/>
        </authorList>
    </citation>
    <scope>NUCLEOTIDE SEQUENCE [LARGE SCALE GENOMIC DNA]</scope>
    <source>
        <strain evidence="2 3">JK6</strain>
    </source>
</reference>
<dbReference type="GO" id="GO:0030288">
    <property type="term" value="C:outer membrane-bounded periplasmic space"/>
    <property type="evidence" value="ECO:0007669"/>
    <property type="project" value="InterPro"/>
</dbReference>
<dbReference type="InterPro" id="IPR004682">
    <property type="entry name" value="TRAP_DctP"/>
</dbReference>
<dbReference type="RefSeq" id="WP_168820524.1">
    <property type="nucleotide sequence ID" value="NZ_CP051217.1"/>
</dbReference>
<dbReference type="Pfam" id="PF03480">
    <property type="entry name" value="DctP"/>
    <property type="match status" value="1"/>
</dbReference>
<dbReference type="PANTHER" id="PTHR33376">
    <property type="match status" value="1"/>
</dbReference>
<dbReference type="CDD" id="cd13671">
    <property type="entry name" value="PBP2_TRAP_SBP_like_3"/>
    <property type="match status" value="1"/>
</dbReference>
<name>A0A6H2DPY2_9SPHN</name>
<dbReference type="GO" id="GO:0030246">
    <property type="term" value="F:carbohydrate binding"/>
    <property type="evidence" value="ECO:0007669"/>
    <property type="project" value="TreeGrafter"/>
</dbReference>
<sequence length="348" mass="38594">MDQSYQEYSGDDLIDSGKLFSRRKILGGAAATALLAGCKQSSVRTLRAAEFHPPNYPTSQAILEMGRLMGLYSNGTLGLKLYAGSQLGSERDTLELTTFGGIDINRVALAPLNSIEPMTSIPALPFIFNNVAHMRAAMDGAPGQTVMTSLERHGLIGLCYYDSGARSFYNTKKPIRTPEDMAGMKLRVQNSDLYISLVEALGANPTPMPLGEVYQSLVQGVVDGAENNWPSYFEGRHFEVAKYYSLTRHVIAPEVLIMSAQSWHRLSEKDQEIIQRSAKESVPVMRELWDAKTKEAQENIIAAKVAVNEVDDKEAFVERMKPVWDEYVQSPAQKRLVDEIREMGADHA</sequence>
<dbReference type="InterPro" id="IPR018389">
    <property type="entry name" value="DctP_fam"/>
</dbReference>
<proteinExistence type="predicted"/>
<organism evidence="2 3">
    <name type="scientific">Parasphingorhabdus halotolerans</name>
    <dbReference type="NCBI Taxonomy" id="2725558"/>
    <lineage>
        <taxon>Bacteria</taxon>
        <taxon>Pseudomonadati</taxon>
        <taxon>Pseudomonadota</taxon>
        <taxon>Alphaproteobacteria</taxon>
        <taxon>Sphingomonadales</taxon>
        <taxon>Sphingomonadaceae</taxon>
        <taxon>Parasphingorhabdus</taxon>
    </lineage>
</organism>
<evidence type="ECO:0000313" key="3">
    <source>
        <dbReference type="Proteomes" id="UP000501600"/>
    </source>
</evidence>
<dbReference type="KEGG" id="phao:HF685_14060"/>
<dbReference type="NCBIfam" id="NF037995">
    <property type="entry name" value="TRAP_S1"/>
    <property type="match status" value="1"/>
</dbReference>
<gene>
    <name evidence="2" type="ORF">HF685_14060</name>
</gene>
<accession>A0A6H2DPY2</accession>
<evidence type="ECO:0000256" key="1">
    <source>
        <dbReference type="ARBA" id="ARBA00022729"/>
    </source>
</evidence>
<keyword evidence="1" id="KW-0732">Signal</keyword>
<dbReference type="PIRSF" id="PIRSF006470">
    <property type="entry name" value="DctB"/>
    <property type="match status" value="1"/>
</dbReference>
<keyword evidence="3" id="KW-1185">Reference proteome</keyword>
<dbReference type="Gene3D" id="3.40.190.170">
    <property type="entry name" value="Bacterial extracellular solute-binding protein, family 7"/>
    <property type="match status" value="1"/>
</dbReference>